<dbReference type="RefSeq" id="WP_001911918.1">
    <property type="nucleotide sequence ID" value="NC_009457.1"/>
</dbReference>
<dbReference type="AlphaFoldDB" id="A0A0H3AIX8"/>
<dbReference type="OrthoDB" id="7822037at2"/>
<proteinExistence type="predicted"/>
<accession>A0A0H3AIX8</accession>
<sequence>MTTTNLAERFTNKKWKNKLYLYPIDVRSARGSRFVAEAVCKAFNTAIDDGFIEYEHKFSIENIDEITGGTAFRECAEYLERNNKVMVVFFDQFEEVFMKEELFSLFRSFRRFALDVSAEKTNVVVGFSWRTGIFLGDDNPAYGLWHDLRDHRTEKRLKTFDEKDSRKLISTFEAEADITLTKPLKARLIQQAQGFPWFLKKLCIHLFKKIKEGNSQEELLISQMQIKNLFEEDLDRPSREVDCLKFVAKKSPVDRYEATKEFGDKTVSQLISDRLLIKTGEKISVYWDVFRDYLTTNEAPVISWAFMPNYGTNMSLKLIELIKDDAASIDELVERTSYSKGTIQNIFIDLSSFSLVVKTSDDKYKLNCDIDEIPEKVRTQMLGHTIYKESMSAFKAGNKSYISIDDIAQITNSAYSSEAGRAHDQYVNRIISWLRYSGLISLLRDKVRVYDANNYSPDFGEITGGRNKSSLFLAASNFENAVLLIDKLIKQGSIEQSEHGARNVIADLVALGICRRVSGNKIELVKTSDPDLTIEQHLAIQVLSADTVILLDALVLKYGDDLNTLVEKMSHELGKKWKPASGQRYVRALLRYRNLAKNTIAANMEND</sequence>
<dbReference type="Proteomes" id="UP000000249">
    <property type="component" value="Chromosome 1"/>
</dbReference>
<evidence type="ECO:0000313" key="2">
    <source>
        <dbReference type="Proteomes" id="UP000000249"/>
    </source>
</evidence>
<dbReference type="eggNOG" id="COG1672">
    <property type="taxonomic scope" value="Bacteria"/>
</dbReference>
<dbReference type="EMBL" id="CP000627">
    <property type="protein sequence ID" value="ABQ20051.1"/>
    <property type="molecule type" value="Genomic_DNA"/>
</dbReference>
<dbReference type="KEGG" id="vco:VC0395_A2358"/>
<reference evidence="1 2" key="1">
    <citation type="submission" date="2007-03" db="EMBL/GenBank/DDBJ databases">
        <authorList>
            <person name="Heidelberg J."/>
        </authorList>
    </citation>
    <scope>NUCLEOTIDE SEQUENCE [LARGE SCALE GENOMIC DNA]</scope>
    <source>
        <strain evidence="2">ATCC 39541 / Classical Ogawa 395 / O395</strain>
    </source>
</reference>
<gene>
    <name evidence="1" type="ordered locus">VC0395_A2358</name>
</gene>
<dbReference type="SUPFAM" id="SSF52540">
    <property type="entry name" value="P-loop containing nucleoside triphosphate hydrolases"/>
    <property type="match status" value="1"/>
</dbReference>
<protein>
    <submittedName>
        <fullName evidence="1">Uncharacterized protein</fullName>
    </submittedName>
</protein>
<name>A0A0H3AIX8_VIBC3</name>
<organism evidence="1 2">
    <name type="scientific">Vibrio cholerae serotype O1 (strain ATCC 39541 / Classical Ogawa 395 / O395)</name>
    <dbReference type="NCBI Taxonomy" id="345073"/>
    <lineage>
        <taxon>Bacteria</taxon>
        <taxon>Pseudomonadati</taxon>
        <taxon>Pseudomonadota</taxon>
        <taxon>Gammaproteobacteria</taxon>
        <taxon>Vibrionales</taxon>
        <taxon>Vibrionaceae</taxon>
        <taxon>Vibrio</taxon>
    </lineage>
</organism>
<dbReference type="InterPro" id="IPR027417">
    <property type="entry name" value="P-loop_NTPase"/>
</dbReference>
<evidence type="ECO:0000313" key="1">
    <source>
        <dbReference type="EMBL" id="ABQ20051.1"/>
    </source>
</evidence>